<name>A0A5C6WBV2_9BACI</name>
<dbReference type="PIRSF" id="PIRSF021350">
    <property type="entry name" value="UCP021350"/>
    <property type="match status" value="1"/>
</dbReference>
<keyword evidence="3" id="KW-1185">Reference proteome</keyword>
<gene>
    <name evidence="2" type="ORF">FS935_03785</name>
</gene>
<dbReference type="InterPro" id="IPR029491">
    <property type="entry name" value="Helicase_HTH"/>
</dbReference>
<evidence type="ECO:0000313" key="3">
    <source>
        <dbReference type="Proteomes" id="UP000321363"/>
    </source>
</evidence>
<evidence type="ECO:0000259" key="1">
    <source>
        <dbReference type="Pfam" id="PF14493"/>
    </source>
</evidence>
<evidence type="ECO:0000313" key="2">
    <source>
        <dbReference type="EMBL" id="TXC93322.1"/>
    </source>
</evidence>
<dbReference type="EMBL" id="VOQF01000001">
    <property type="protein sequence ID" value="TXC93322.1"/>
    <property type="molecule type" value="Genomic_DNA"/>
</dbReference>
<dbReference type="Proteomes" id="UP000321363">
    <property type="component" value="Unassembled WGS sequence"/>
</dbReference>
<dbReference type="AlphaFoldDB" id="A0A5C6WBV2"/>
<dbReference type="RefSeq" id="WP_146946180.1">
    <property type="nucleotide sequence ID" value="NZ_VOQF01000001.1"/>
</dbReference>
<feature type="domain" description="Helicase Helix-turn-helix" evidence="1">
    <location>
        <begin position="259"/>
        <end position="345"/>
    </location>
</feature>
<accession>A0A5C6WBV2</accession>
<proteinExistence type="predicted"/>
<protein>
    <submittedName>
        <fullName evidence="2">Recombinase RecQ</fullName>
    </submittedName>
</protein>
<dbReference type="InterPro" id="IPR008308">
    <property type="entry name" value="YpbB-like"/>
</dbReference>
<organism evidence="2 3">
    <name type="scientific">Metabacillus litoralis</name>
    <dbReference type="NCBI Taxonomy" id="152268"/>
    <lineage>
        <taxon>Bacteria</taxon>
        <taxon>Bacillati</taxon>
        <taxon>Bacillota</taxon>
        <taxon>Bacilli</taxon>
        <taxon>Bacillales</taxon>
        <taxon>Bacillaceae</taxon>
        <taxon>Metabacillus</taxon>
    </lineage>
</organism>
<comment type="caution">
    <text evidence="2">The sequence shown here is derived from an EMBL/GenBank/DDBJ whole genome shotgun (WGS) entry which is preliminary data.</text>
</comment>
<sequence>MKLSYFHIVLLYCLKQFNGERSASAIYHLLKGKKSSQTIQDGKLFNVSHMFSIFPWLSRVQTNAAWHDMVKEGLIVRIPDNQLIVTEKGRIELETRLEQCPFPNNIHGWNYGDIGRLFWRRLSLLVQVVSNVAYERKDYLPVTKNQDDLDWVKMFLRHIKMSKTELNKNLYTEIYKALQEQSDRGAVIFVQKLTASKKIGLTFEQIAVKEKQDSHYIYLLFWGIIHSCIELQQLKVDQFPLFNEIIKDKFQTEFLTSSSKKTKNYLLQGKSISEISSIRRLKESTIEDHIVEITLHDKHFQPWNFLSKKDYLVIKQTIAKLNTHQLKRVREALDSNFSYFQIRLVYALMGRKE</sequence>
<reference evidence="2 3" key="1">
    <citation type="journal article" date="2005" name="Int. J. Syst. Evol. Microbiol.">
        <title>Bacillus litoralis sp. nov., isolated from a tidal flat of the Yellow Sea in Korea.</title>
        <authorList>
            <person name="Yoon J.H."/>
            <person name="Oh T.K."/>
        </authorList>
    </citation>
    <scope>NUCLEOTIDE SEQUENCE [LARGE SCALE GENOMIC DNA]</scope>
    <source>
        <strain evidence="2 3">SW-211</strain>
    </source>
</reference>
<dbReference type="Pfam" id="PF14493">
    <property type="entry name" value="HTH_40"/>
    <property type="match status" value="1"/>
</dbReference>
<dbReference type="OrthoDB" id="2354672at2"/>